<geneLocation type="plasmid" evidence="2 3">
    <name>pHALXA01</name>
</geneLocation>
<dbReference type="AlphaFoldDB" id="F8DD38"/>
<gene>
    <name evidence="2" type="ordered locus">Halxa_0322</name>
</gene>
<feature type="transmembrane region" description="Helical" evidence="1">
    <location>
        <begin position="63"/>
        <end position="83"/>
    </location>
</feature>
<evidence type="ECO:0000256" key="1">
    <source>
        <dbReference type="SAM" id="Phobius"/>
    </source>
</evidence>
<feature type="transmembrane region" description="Helical" evidence="1">
    <location>
        <begin position="33"/>
        <end position="51"/>
    </location>
</feature>
<keyword evidence="3" id="KW-1185">Reference proteome</keyword>
<proteinExistence type="predicted"/>
<evidence type="ECO:0000313" key="3">
    <source>
        <dbReference type="Proteomes" id="UP000006794"/>
    </source>
</evidence>
<protein>
    <submittedName>
        <fullName evidence="2">Uncharacterized protein</fullName>
    </submittedName>
</protein>
<name>F8DD38_HALXS</name>
<sequence length="93" mass="10669">MPSLRRQRFIYAHFAWLLSVVLLLTVLDSLTYDLLFLFSLIGFLVVTELTAPVSVTPRWRQRLIWPIVLGLIGFTVLVVRRIVAILPPEVLPV</sequence>
<dbReference type="HOGENOM" id="CLU_172279_0_0_2"/>
<dbReference type="Proteomes" id="UP000006794">
    <property type="component" value="Plasmid pHALXA01"/>
</dbReference>
<dbReference type="RefSeq" id="WP_013875653.1">
    <property type="nucleotide sequence ID" value="NC_015658.1"/>
</dbReference>
<keyword evidence="1" id="KW-1133">Transmembrane helix</keyword>
<keyword evidence="1" id="KW-0812">Transmembrane</keyword>
<dbReference type="Pfam" id="PF26161">
    <property type="entry name" value="DUF8044"/>
    <property type="match status" value="1"/>
</dbReference>
<evidence type="ECO:0000313" key="2">
    <source>
        <dbReference type="EMBL" id="AEH38925.1"/>
    </source>
</evidence>
<reference evidence="3" key="1">
    <citation type="journal article" date="2012" name="Stand. Genomic Sci.">
        <title>Complete genome sequence of Halopiger xanaduensis type strain (SH-6(T)).</title>
        <authorList>
            <person name="Anderson I."/>
            <person name="Tindall B.J."/>
            <person name="Rohde M."/>
            <person name="Lucas S."/>
            <person name="Han J."/>
            <person name="Lapidus A."/>
            <person name="Cheng J.F."/>
            <person name="Goodwin L."/>
            <person name="Pitluck S."/>
            <person name="Peters L."/>
            <person name="Pati A."/>
            <person name="Mikhailova N."/>
            <person name="Pagani I."/>
            <person name="Teshima H."/>
            <person name="Han C."/>
            <person name="Tapia R."/>
            <person name="Land M."/>
            <person name="Woyke T."/>
            <person name="Klenk H.P."/>
            <person name="Kyrpides N."/>
            <person name="Ivanova N."/>
        </authorList>
    </citation>
    <scope>NUCLEOTIDE SEQUENCE [LARGE SCALE GENOMIC DNA]</scope>
    <source>
        <strain evidence="3">DSM 18323 / JCM 14033 / SH-6</strain>
        <plasmid evidence="3">Plasmid pHALXA01</plasmid>
    </source>
</reference>
<dbReference type="EMBL" id="CP002840">
    <property type="protein sequence ID" value="AEH38925.1"/>
    <property type="molecule type" value="Genomic_DNA"/>
</dbReference>
<organism evidence="2 3">
    <name type="scientific">Halopiger xanaduensis (strain DSM 18323 / JCM 14033 / SH-6)</name>
    <dbReference type="NCBI Taxonomy" id="797210"/>
    <lineage>
        <taxon>Archaea</taxon>
        <taxon>Methanobacteriati</taxon>
        <taxon>Methanobacteriota</taxon>
        <taxon>Stenosarchaea group</taxon>
        <taxon>Halobacteria</taxon>
        <taxon>Halobacteriales</taxon>
        <taxon>Natrialbaceae</taxon>
        <taxon>Halopiger</taxon>
    </lineage>
</organism>
<feature type="transmembrane region" description="Helical" evidence="1">
    <location>
        <begin position="9"/>
        <end position="27"/>
    </location>
</feature>
<dbReference type="KEGG" id="hxa:Halxa_0322"/>
<dbReference type="InterPro" id="IPR058357">
    <property type="entry name" value="DUF8044"/>
</dbReference>
<keyword evidence="1" id="KW-0472">Membrane</keyword>
<keyword evidence="2" id="KW-0614">Plasmid</keyword>
<accession>F8DD38</accession>
<dbReference type="GeneID" id="71811717"/>